<name>A0AB40C9L4_DIOCR</name>
<evidence type="ECO:0000256" key="3">
    <source>
        <dbReference type="ARBA" id="ARBA00022833"/>
    </source>
</evidence>
<organism evidence="7 8">
    <name type="scientific">Dioscorea cayennensis subsp. rotundata</name>
    <name type="common">White Guinea yam</name>
    <name type="synonym">Dioscorea rotundata</name>
    <dbReference type="NCBI Taxonomy" id="55577"/>
    <lineage>
        <taxon>Eukaryota</taxon>
        <taxon>Viridiplantae</taxon>
        <taxon>Streptophyta</taxon>
        <taxon>Embryophyta</taxon>
        <taxon>Tracheophyta</taxon>
        <taxon>Spermatophyta</taxon>
        <taxon>Magnoliopsida</taxon>
        <taxon>Liliopsida</taxon>
        <taxon>Dioscoreales</taxon>
        <taxon>Dioscoreaceae</taxon>
        <taxon>Dioscorea</taxon>
    </lineage>
</organism>
<keyword evidence="1" id="KW-0479">Metal-binding</keyword>
<dbReference type="GeneID" id="120272686"/>
<dbReference type="SMART" id="SM00575">
    <property type="entry name" value="ZnF_PMZ"/>
    <property type="match status" value="1"/>
</dbReference>
<evidence type="ECO:0000256" key="5">
    <source>
        <dbReference type="SAM" id="MobiDB-lite"/>
    </source>
</evidence>
<accession>A0AB40C9L4</accession>
<dbReference type="PROSITE" id="PS50966">
    <property type="entry name" value="ZF_SWIM"/>
    <property type="match status" value="1"/>
</dbReference>
<gene>
    <name evidence="8" type="primary">LOC120272686</name>
</gene>
<dbReference type="RefSeq" id="XP_039135496.1">
    <property type="nucleotide sequence ID" value="XM_039279562.1"/>
</dbReference>
<evidence type="ECO:0000256" key="2">
    <source>
        <dbReference type="ARBA" id="ARBA00022771"/>
    </source>
</evidence>
<dbReference type="InterPro" id="IPR007527">
    <property type="entry name" value="Znf_SWIM"/>
</dbReference>
<evidence type="ECO:0000313" key="7">
    <source>
        <dbReference type="Proteomes" id="UP001515500"/>
    </source>
</evidence>
<evidence type="ECO:0000256" key="1">
    <source>
        <dbReference type="ARBA" id="ARBA00022723"/>
    </source>
</evidence>
<reference evidence="8" key="1">
    <citation type="submission" date="2025-08" db="UniProtKB">
        <authorList>
            <consortium name="RefSeq"/>
        </authorList>
    </citation>
    <scope>IDENTIFICATION</scope>
</reference>
<dbReference type="AlphaFoldDB" id="A0AB40C9L4"/>
<dbReference type="Proteomes" id="UP001515500">
    <property type="component" value="Chromosome 11"/>
</dbReference>
<dbReference type="PANTHER" id="PTHR31973:SF187">
    <property type="entry name" value="MUTATOR TRANSPOSASE MUDRA PROTEIN"/>
    <property type="match status" value="1"/>
</dbReference>
<protein>
    <submittedName>
        <fullName evidence="8">Uncharacterized protein LOC120272686</fullName>
    </submittedName>
</protein>
<keyword evidence="2 4" id="KW-0863">Zinc-finger</keyword>
<keyword evidence="7" id="KW-1185">Reference proteome</keyword>
<evidence type="ECO:0000313" key="8">
    <source>
        <dbReference type="RefSeq" id="XP_039135496.1"/>
    </source>
</evidence>
<proteinExistence type="predicted"/>
<evidence type="ECO:0000256" key="4">
    <source>
        <dbReference type="PROSITE-ProRule" id="PRU00325"/>
    </source>
</evidence>
<feature type="domain" description="SWIM-type" evidence="6">
    <location>
        <begin position="88"/>
        <end position="120"/>
    </location>
</feature>
<dbReference type="GO" id="GO:0008270">
    <property type="term" value="F:zinc ion binding"/>
    <property type="evidence" value="ECO:0007669"/>
    <property type="project" value="UniProtKB-KW"/>
</dbReference>
<dbReference type="PANTHER" id="PTHR31973">
    <property type="entry name" value="POLYPROTEIN, PUTATIVE-RELATED"/>
    <property type="match status" value="1"/>
</dbReference>
<dbReference type="InterPro" id="IPR006564">
    <property type="entry name" value="Znf_PMZ"/>
</dbReference>
<evidence type="ECO:0000259" key="6">
    <source>
        <dbReference type="PROSITE" id="PS50966"/>
    </source>
</evidence>
<keyword evidence="3" id="KW-0862">Zinc</keyword>
<sequence>MLLNNMCECFNDTILEARTKGIISMNEMIRTQFMARIQKRRDVMRQCKTEQCPNILKKLEKSKQLTWSCKTTWNGGDKYQVVCREGQFIVDCDAQTCTCRKWQLTGIPCPHAISSLYYNKKRPEDYLDEQYNITTYLATYEHILHPTQSSNCWPKSPQGPMIPPEPANKNRGRKPMLRRKDPLEEDTGFTKGKVCRKKVTIKCSICGVAGHNKRFHGLQNNTQTGRQFAMSIFGDSQNCFKNAFVIS</sequence>
<dbReference type="Pfam" id="PF04434">
    <property type="entry name" value="SWIM"/>
    <property type="match status" value="1"/>
</dbReference>
<feature type="region of interest" description="Disordered" evidence="5">
    <location>
        <begin position="154"/>
        <end position="177"/>
    </location>
</feature>